<dbReference type="EMBL" id="FOGL01000001">
    <property type="protein sequence ID" value="SER13046.1"/>
    <property type="molecule type" value="Genomic_DNA"/>
</dbReference>
<keyword evidence="2" id="KW-1185">Reference proteome</keyword>
<dbReference type="OrthoDB" id="2678750at2"/>
<evidence type="ECO:0000313" key="1">
    <source>
        <dbReference type="EMBL" id="SER13046.1"/>
    </source>
</evidence>
<dbReference type="Proteomes" id="UP000199687">
    <property type="component" value="Unassembled WGS sequence"/>
</dbReference>
<accession>A0A1H9LNQ2</accession>
<dbReference type="RefSeq" id="WP_089738321.1">
    <property type="nucleotide sequence ID" value="NZ_FOGL01000001.1"/>
</dbReference>
<evidence type="ECO:0008006" key="3">
    <source>
        <dbReference type="Google" id="ProtNLM"/>
    </source>
</evidence>
<dbReference type="InterPro" id="IPR019615">
    <property type="entry name" value="DUF2487"/>
</dbReference>
<reference evidence="1 2" key="1">
    <citation type="submission" date="2016-10" db="EMBL/GenBank/DDBJ databases">
        <authorList>
            <person name="de Groot N.N."/>
        </authorList>
    </citation>
    <scope>NUCLEOTIDE SEQUENCE [LARGE SCALE GENOMIC DNA]</scope>
    <source>
        <strain evidence="1 2">CGMCC 1.7727</strain>
    </source>
</reference>
<dbReference type="AlphaFoldDB" id="A0A1H9LNQ2"/>
<protein>
    <recommendedName>
        <fullName evidence="3">DUF2487 domain-containing protein</fullName>
    </recommendedName>
</protein>
<gene>
    <name evidence="1" type="ORF">SAMN04487944_101335</name>
</gene>
<dbReference type="STRING" id="531814.SAMN04487944_101335"/>
<evidence type="ECO:0000313" key="2">
    <source>
        <dbReference type="Proteomes" id="UP000199687"/>
    </source>
</evidence>
<dbReference type="Pfam" id="PF10673">
    <property type="entry name" value="DUF2487"/>
    <property type="match status" value="1"/>
</dbReference>
<name>A0A1H9LNQ2_9BACI</name>
<proteinExistence type="predicted"/>
<organism evidence="1 2">
    <name type="scientific">Gracilibacillus ureilyticus</name>
    <dbReference type="NCBI Taxonomy" id="531814"/>
    <lineage>
        <taxon>Bacteria</taxon>
        <taxon>Bacillati</taxon>
        <taxon>Bacillota</taxon>
        <taxon>Bacilli</taxon>
        <taxon>Bacillales</taxon>
        <taxon>Bacillaceae</taxon>
        <taxon>Gracilibacillus</taxon>
    </lineage>
</organism>
<sequence length="153" mass="18279">MKWDTIDLKTYFKSKEYVDTVCIPLVPLNLSNETDAIKFANYQQTIQIIAKEVERNFTGRVLLSPVYTYFSEGSYEAEQERINQWTELMFGEDFKHKFFLTFDLKWKKEEKGLDGTLLWLPASMIEDYQSEVTKKWIMDQKSQVSELIRSFWQ</sequence>